<reference evidence="4 5" key="1">
    <citation type="submission" date="2020-04" db="EMBL/GenBank/DDBJ databases">
        <authorList>
            <person name="Liu S."/>
        </authorList>
    </citation>
    <scope>NUCLEOTIDE SEQUENCE [LARGE SCALE GENOMIC DNA]</scope>
    <source>
        <strain evidence="4 5">CGMCC 1.15091</strain>
    </source>
</reference>
<dbReference type="Proteomes" id="UP000523795">
    <property type="component" value="Unassembled WGS sequence"/>
</dbReference>
<feature type="transmembrane region" description="Helical" evidence="2">
    <location>
        <begin position="33"/>
        <end position="51"/>
    </location>
</feature>
<accession>A0ABX1JV54</accession>
<organism evidence="4 5">
    <name type="scientific">Arthrobacter deserti</name>
    <dbReference type="NCBI Taxonomy" id="1742687"/>
    <lineage>
        <taxon>Bacteria</taxon>
        <taxon>Bacillati</taxon>
        <taxon>Actinomycetota</taxon>
        <taxon>Actinomycetes</taxon>
        <taxon>Micrococcales</taxon>
        <taxon>Micrococcaceae</taxon>
        <taxon>Arthrobacter</taxon>
    </lineage>
</organism>
<evidence type="ECO:0000313" key="5">
    <source>
        <dbReference type="Proteomes" id="UP000523795"/>
    </source>
</evidence>
<dbReference type="NCBIfam" id="NF047864">
    <property type="entry name" value="CBU_0592_membra"/>
    <property type="match status" value="1"/>
</dbReference>
<evidence type="ECO:0000256" key="1">
    <source>
        <dbReference type="SAM" id="MobiDB-lite"/>
    </source>
</evidence>
<dbReference type="InterPro" id="IPR058058">
    <property type="entry name" value="CBU_0592-like"/>
</dbReference>
<feature type="domain" description="CBU-0592-like" evidence="3">
    <location>
        <begin position="4"/>
        <end position="78"/>
    </location>
</feature>
<name>A0ABX1JV54_9MICC</name>
<keyword evidence="2" id="KW-0812">Transmembrane</keyword>
<comment type="caution">
    <text evidence="4">The sequence shown here is derived from an EMBL/GenBank/DDBJ whole genome shotgun (WGS) entry which is preliminary data.</text>
</comment>
<keyword evidence="2" id="KW-0472">Membrane</keyword>
<keyword evidence="2" id="KW-1133">Transmembrane helix</keyword>
<evidence type="ECO:0000259" key="3">
    <source>
        <dbReference type="Pfam" id="PF26604"/>
    </source>
</evidence>
<dbReference type="EMBL" id="JAAZSR010000388">
    <property type="protein sequence ID" value="NKX52055.1"/>
    <property type="molecule type" value="Genomic_DNA"/>
</dbReference>
<protein>
    <recommendedName>
        <fullName evidence="3">CBU-0592-like domain-containing protein</fullName>
    </recommendedName>
</protein>
<dbReference type="Pfam" id="PF26604">
    <property type="entry name" value="CBU_0592"/>
    <property type="match status" value="1"/>
</dbReference>
<evidence type="ECO:0000256" key="2">
    <source>
        <dbReference type="SAM" id="Phobius"/>
    </source>
</evidence>
<evidence type="ECO:0000313" key="4">
    <source>
        <dbReference type="EMBL" id="NKX52055.1"/>
    </source>
</evidence>
<proteinExistence type="predicted"/>
<sequence length="137" mass="14075">MLAAVLGWLGTAGTFVAYVMLSRGWLTSESGRYAALNAAGGLMGGVGSALYGAWPSAVSNFAWAALGLHALIEVHRRRHPGLRVGGIPEPVPAAGSHLPNTAVQDPEVAGGPLERPVYAQAPAGPHRRPGRVAAQLP</sequence>
<feature type="region of interest" description="Disordered" evidence="1">
    <location>
        <begin position="85"/>
        <end position="137"/>
    </location>
</feature>
<keyword evidence="5" id="KW-1185">Reference proteome</keyword>
<gene>
    <name evidence="4" type="ORF">HER39_16075</name>
</gene>
<feature type="transmembrane region" description="Helical" evidence="2">
    <location>
        <begin position="6"/>
        <end position="26"/>
    </location>
</feature>